<name>A0A5J4N7K7_9TREM</name>
<dbReference type="Proteomes" id="UP000324629">
    <property type="component" value="Unassembled WGS sequence"/>
</dbReference>
<evidence type="ECO:0000259" key="2">
    <source>
        <dbReference type="PROSITE" id="PS50108"/>
    </source>
</evidence>
<dbReference type="Gene3D" id="2.30.29.30">
    <property type="entry name" value="Pleckstrin-homology domain (PH domain)/Phosphotyrosine-binding domain (PTB)"/>
    <property type="match status" value="1"/>
</dbReference>
<accession>A0A5J4N7K7</accession>
<dbReference type="PROSITE" id="PS50108">
    <property type="entry name" value="CRIB"/>
    <property type="match status" value="1"/>
</dbReference>
<dbReference type="Pfam" id="PF00568">
    <property type="entry name" value="WH1"/>
    <property type="match status" value="1"/>
</dbReference>
<feature type="region of interest" description="Disordered" evidence="1">
    <location>
        <begin position="437"/>
        <end position="466"/>
    </location>
</feature>
<feature type="non-terminal residue" evidence="4">
    <location>
        <position position="1"/>
    </location>
</feature>
<dbReference type="InterPro" id="IPR033927">
    <property type="entry name" value="WASPfam_EVH1"/>
</dbReference>
<evidence type="ECO:0000259" key="3">
    <source>
        <dbReference type="PROSITE" id="PS50229"/>
    </source>
</evidence>
<comment type="caution">
    <text evidence="4">The sequence shown here is derived from an EMBL/GenBank/DDBJ whole genome shotgun (WGS) entry which is preliminary data.</text>
</comment>
<dbReference type="SMART" id="SM00461">
    <property type="entry name" value="WH1"/>
    <property type="match status" value="1"/>
</dbReference>
<dbReference type="PROSITE" id="PS50229">
    <property type="entry name" value="WH1"/>
    <property type="match status" value="1"/>
</dbReference>
<dbReference type="PANTHER" id="PTHR11202">
    <property type="entry name" value="SPROUTY-RELATED, EVH1 DOMAIN-CONTAINING PROTEIN FAMILY MEMBER"/>
    <property type="match status" value="1"/>
</dbReference>
<proteinExistence type="predicted"/>
<sequence length="466" mass="50940">LHCFLAQQNYAISERSRLLSDAENDVLHSLLGRGCCALAVAVVRLYIVKDVHQWIYKCCGVACFVRDKTERAYFIRVYDIINKTELSEQELYLEITYTRPLTQFHIMQSDVGPMGISFASAEEARMFGDLVIQRIGKRAASNRNMHPPSAPGTTLAPQPQMHYVQPGISEPNRPVTPAYQRVSGKGKKGKGKKLLSVFRSDTQAPKLTPGDISNPSDFRHVHHVGYNKLDGKFNISFEQNDMIREMLRMIGQENLMDVPGEKEHVYQFVSEHFGWEEAQRQIKMAQQNNLVAPSRPAAPPAPRRVPPPPPPSHPPPPPVPGTPKPPVPPPPSIVPPPPPSPGAIGIPPPPPLPSAIPPPPPITLLAPSASTSTRTGVETKPLPAVDQDLQSQIASFQKSSLRKVTPGEGRPVPNAPSAVEAKPGNIIDALRANLALRRAPIHPDDSDDESGGGTEQDEGTDDDWDT</sequence>
<feature type="compositionally biased region" description="Pro residues" evidence="1">
    <location>
        <begin position="296"/>
        <end position="362"/>
    </location>
</feature>
<feature type="domain" description="WH1" evidence="3">
    <location>
        <begin position="31"/>
        <end position="138"/>
    </location>
</feature>
<dbReference type="Pfam" id="PF00786">
    <property type="entry name" value="PBD"/>
    <property type="match status" value="1"/>
</dbReference>
<dbReference type="InterPro" id="IPR036936">
    <property type="entry name" value="CRIB_dom_sf"/>
</dbReference>
<feature type="region of interest" description="Disordered" evidence="1">
    <location>
        <begin position="288"/>
        <end position="423"/>
    </location>
</feature>
<feature type="compositionally biased region" description="Polar residues" evidence="1">
    <location>
        <begin position="388"/>
        <end position="399"/>
    </location>
</feature>
<gene>
    <name evidence="4" type="ORF">DEA37_0003528</name>
</gene>
<dbReference type="Gene3D" id="3.90.810.10">
    <property type="entry name" value="CRIB domain"/>
    <property type="match status" value="1"/>
</dbReference>
<feature type="region of interest" description="Disordered" evidence="1">
    <location>
        <begin position="140"/>
        <end position="159"/>
    </location>
</feature>
<evidence type="ECO:0000313" key="5">
    <source>
        <dbReference type="Proteomes" id="UP000324629"/>
    </source>
</evidence>
<keyword evidence="5" id="KW-1185">Reference proteome</keyword>
<dbReference type="SUPFAM" id="SSF50729">
    <property type="entry name" value="PH domain-like"/>
    <property type="match status" value="1"/>
</dbReference>
<dbReference type="InterPro" id="IPR011993">
    <property type="entry name" value="PH-like_dom_sf"/>
</dbReference>
<protein>
    <submittedName>
        <fullName evidence="4">Wiskott-Aldrich syndrome protein</fullName>
    </submittedName>
</protein>
<evidence type="ECO:0000256" key="1">
    <source>
        <dbReference type="SAM" id="MobiDB-lite"/>
    </source>
</evidence>
<evidence type="ECO:0000313" key="4">
    <source>
        <dbReference type="EMBL" id="KAA3671535.1"/>
    </source>
</evidence>
<dbReference type="SMART" id="SM00285">
    <property type="entry name" value="PBD"/>
    <property type="match status" value="1"/>
</dbReference>
<dbReference type="AlphaFoldDB" id="A0A5J4N7K7"/>
<dbReference type="InterPro" id="IPR000697">
    <property type="entry name" value="WH1/EVH1_dom"/>
</dbReference>
<feature type="compositionally biased region" description="Acidic residues" evidence="1">
    <location>
        <begin position="445"/>
        <end position="466"/>
    </location>
</feature>
<dbReference type="EMBL" id="QNGE01006254">
    <property type="protein sequence ID" value="KAA3671535.1"/>
    <property type="molecule type" value="Genomic_DNA"/>
</dbReference>
<feature type="region of interest" description="Disordered" evidence="1">
    <location>
        <begin position="165"/>
        <end position="191"/>
    </location>
</feature>
<organism evidence="4 5">
    <name type="scientific">Paragonimus westermani</name>
    <dbReference type="NCBI Taxonomy" id="34504"/>
    <lineage>
        <taxon>Eukaryota</taxon>
        <taxon>Metazoa</taxon>
        <taxon>Spiralia</taxon>
        <taxon>Lophotrochozoa</taxon>
        <taxon>Platyhelminthes</taxon>
        <taxon>Trematoda</taxon>
        <taxon>Digenea</taxon>
        <taxon>Plagiorchiida</taxon>
        <taxon>Troglotremata</taxon>
        <taxon>Troglotrematidae</taxon>
        <taxon>Paragonimus</taxon>
    </lineage>
</organism>
<dbReference type="CDD" id="cd01205">
    <property type="entry name" value="EVH1_WASP-like"/>
    <property type="match status" value="1"/>
</dbReference>
<dbReference type="PANTHER" id="PTHR11202:SF36">
    <property type="entry name" value="ACTIN NUCLEATION-PROMOTING FACTOR WASL"/>
    <property type="match status" value="1"/>
</dbReference>
<dbReference type="InterPro" id="IPR000095">
    <property type="entry name" value="CRIB_dom"/>
</dbReference>
<reference evidence="4 5" key="1">
    <citation type="journal article" date="2019" name="Gigascience">
        <title>Whole-genome sequence of the oriental lung fluke Paragonimus westermani.</title>
        <authorList>
            <person name="Oey H."/>
            <person name="Zakrzewski M."/>
            <person name="Narain K."/>
            <person name="Devi K.R."/>
            <person name="Agatsuma T."/>
            <person name="Nawaratna S."/>
            <person name="Gobert G.N."/>
            <person name="Jones M.K."/>
            <person name="Ragan M.A."/>
            <person name="McManus D.P."/>
            <person name="Krause L."/>
        </authorList>
    </citation>
    <scope>NUCLEOTIDE SEQUENCE [LARGE SCALE GENOMIC DNA]</scope>
    <source>
        <strain evidence="4 5">IND2009</strain>
    </source>
</reference>
<feature type="domain" description="CRIB" evidence="2">
    <location>
        <begin position="212"/>
        <end position="225"/>
    </location>
</feature>